<dbReference type="RefSeq" id="WP_141279073.1">
    <property type="nucleotide sequence ID" value="NZ_BAAARZ010000003.1"/>
</dbReference>
<comment type="caution">
    <text evidence="2">The sequence shown here is derived from an EMBL/GenBank/DDBJ whole genome shotgun (WGS) entry which is preliminary data.</text>
</comment>
<dbReference type="SMART" id="SM00858">
    <property type="entry name" value="SAF"/>
    <property type="match status" value="1"/>
</dbReference>
<proteinExistence type="predicted"/>
<gene>
    <name evidence="2" type="ORF">PHY01_28100</name>
</gene>
<protein>
    <recommendedName>
        <fullName evidence="1">SAF domain-containing protein</fullName>
    </recommendedName>
</protein>
<evidence type="ECO:0000259" key="1">
    <source>
        <dbReference type="SMART" id="SM00858"/>
    </source>
</evidence>
<dbReference type="Pfam" id="PF08666">
    <property type="entry name" value="SAF"/>
    <property type="match status" value="1"/>
</dbReference>
<dbReference type="OrthoDB" id="4808509at2"/>
<reference evidence="2 3" key="1">
    <citation type="submission" date="2019-06" db="EMBL/GenBank/DDBJ databases">
        <title>Whole genome shotgun sequence of Pseudonocardia hydrocarbonoxydans NBRC 14498.</title>
        <authorList>
            <person name="Hosoyama A."/>
            <person name="Uohara A."/>
            <person name="Ohji S."/>
            <person name="Ichikawa N."/>
        </authorList>
    </citation>
    <scope>NUCLEOTIDE SEQUENCE [LARGE SCALE GENOMIC DNA]</scope>
    <source>
        <strain evidence="2 3">NBRC 14498</strain>
    </source>
</reference>
<sequence length="197" mass="19699">MTDDPARRLRLPLSAPGWRRTTLLRRAGAGLLTALALALALAPQARGTPVVVAAADLAAGSTLDAVALTVREWPPELVPAGAVPAVADAAGRVLVGAARAGEPLTDARLTGGAALPGDAAAVPVRLADPDVAPLLVAGRRVDVVTLGERAGEPLVLASDAEVVTVLPGPLVLVSMPRGVATRVAAAALSDQVAVTLR</sequence>
<dbReference type="Proteomes" id="UP000320338">
    <property type="component" value="Unassembled WGS sequence"/>
</dbReference>
<dbReference type="InterPro" id="IPR013974">
    <property type="entry name" value="SAF"/>
</dbReference>
<evidence type="ECO:0000313" key="3">
    <source>
        <dbReference type="Proteomes" id="UP000320338"/>
    </source>
</evidence>
<dbReference type="AlphaFoldDB" id="A0A4Y3WNN6"/>
<organism evidence="2 3">
    <name type="scientific">Pseudonocardia hydrocarbonoxydans</name>
    <dbReference type="NCBI Taxonomy" id="76726"/>
    <lineage>
        <taxon>Bacteria</taxon>
        <taxon>Bacillati</taxon>
        <taxon>Actinomycetota</taxon>
        <taxon>Actinomycetes</taxon>
        <taxon>Pseudonocardiales</taxon>
        <taxon>Pseudonocardiaceae</taxon>
        <taxon>Pseudonocardia</taxon>
    </lineage>
</organism>
<accession>A0A4Y3WNN6</accession>
<feature type="domain" description="SAF" evidence="1">
    <location>
        <begin position="48"/>
        <end position="110"/>
    </location>
</feature>
<evidence type="ECO:0000313" key="2">
    <source>
        <dbReference type="EMBL" id="GEC20527.1"/>
    </source>
</evidence>
<dbReference type="EMBL" id="BJNG01000020">
    <property type="protein sequence ID" value="GEC20527.1"/>
    <property type="molecule type" value="Genomic_DNA"/>
</dbReference>
<dbReference type="CDD" id="cd11614">
    <property type="entry name" value="SAF_CpaB_FlgA_like"/>
    <property type="match status" value="1"/>
</dbReference>
<keyword evidence="3" id="KW-1185">Reference proteome</keyword>
<name>A0A4Y3WNN6_9PSEU</name>